<evidence type="ECO:0000313" key="10">
    <source>
        <dbReference type="Proteomes" id="UP001530400"/>
    </source>
</evidence>
<evidence type="ECO:0000256" key="4">
    <source>
        <dbReference type="ARBA" id="ARBA00022840"/>
    </source>
</evidence>
<dbReference type="SUPFAM" id="SSF82185">
    <property type="entry name" value="Histone H3 K4-specific methyltransferase SET7/9 N-terminal domain"/>
    <property type="match status" value="2"/>
</dbReference>
<keyword evidence="10" id="KW-1185">Reference proteome</keyword>
<dbReference type="InterPro" id="IPR037171">
    <property type="entry name" value="NagB/RpiA_transferase-like"/>
</dbReference>
<dbReference type="EC" id="6.3.3.2" evidence="6"/>
<dbReference type="PANTHER" id="PTHR23407">
    <property type="entry name" value="ATPASE INHIBITOR/5-FORMYLTETRAHYDROFOLATE CYCLO-LIGASE"/>
    <property type="match status" value="1"/>
</dbReference>
<dbReference type="InterPro" id="IPR002698">
    <property type="entry name" value="FTHF_cligase"/>
</dbReference>
<dbReference type="Pfam" id="PF02493">
    <property type="entry name" value="MORN"/>
    <property type="match status" value="2"/>
</dbReference>
<dbReference type="SMART" id="SM00698">
    <property type="entry name" value="MORN"/>
    <property type="match status" value="3"/>
</dbReference>
<dbReference type="GO" id="GO:0005524">
    <property type="term" value="F:ATP binding"/>
    <property type="evidence" value="ECO:0007669"/>
    <property type="project" value="UniProtKB-KW"/>
</dbReference>
<accession>A0ABD3PM02</accession>
<dbReference type="AlphaFoldDB" id="A0ABD3PM02"/>
<dbReference type="Gene3D" id="3.40.50.10420">
    <property type="entry name" value="NagB/RpiA/CoA transferase-like"/>
    <property type="match status" value="1"/>
</dbReference>
<evidence type="ECO:0000256" key="6">
    <source>
        <dbReference type="ARBA" id="ARBA00038966"/>
    </source>
</evidence>
<evidence type="ECO:0000256" key="2">
    <source>
        <dbReference type="ARBA" id="ARBA00022737"/>
    </source>
</evidence>
<dbReference type="PANTHER" id="PTHR23407:SF1">
    <property type="entry name" value="5-FORMYLTETRAHYDROFOLATE CYCLO-LIGASE"/>
    <property type="match status" value="1"/>
</dbReference>
<evidence type="ECO:0000256" key="7">
    <source>
        <dbReference type="SAM" id="Coils"/>
    </source>
</evidence>
<feature type="coiled-coil region" evidence="7">
    <location>
        <begin position="418"/>
        <end position="469"/>
    </location>
</feature>
<dbReference type="Pfam" id="PF01812">
    <property type="entry name" value="5-FTHF_cyc-lig"/>
    <property type="match status" value="1"/>
</dbReference>
<comment type="similarity">
    <text evidence="1">Belongs to the 5-formyltetrahydrofolate cyclo-ligase family.</text>
</comment>
<gene>
    <name evidence="9" type="ORF">ACHAWO_004611</name>
</gene>
<sequence>MQPMNEEDITLLRQRKQTLRKEVRKCIKETYPANETDKLLTQSNLVFSRLFNLPQYQSAKSIGFFLSMPSFEIQTRDAICRIVNDGKVLYVPRVGLDFEKCDMDLVRAETSSVGGSIFYDTWPKNKWNIPEPPVDSDASNIAHPGDIDLLLVPGLAFDVNGHRLGQGKGYYDRFISRMRENDKSSSGEVKPLLVVDDSKRFASKQDSDSYRYQTRLLEKKKKFWGEIIHLQLKQNPNEEAASNTSWKIARFRLNKEMLADACNRASVANSKASEAAAGRQSSRLALSTGDEGARKTTPLMLSHLHHQQTNTVILPDQMQAQCKPSILYDVIVRSAGSISCGGVLSGGTGTRRKQIEQQFGNNDSFQVHYDGNLCFLFHNVPTRSQNKQYVVTKDDVRRWIVDGAIKDHHSMTIPSKRLEDLKKASEKLERELRGLVAMESQTDLVEQEIMRMKKDIRDAEEDIIAARAMHFADCSLSICSLPNKGKDETRTSWKVSVVGTKNEYYQRLIEKNTKWCLISMYATGNPEEADNKKAKSKSENKPNANDLAMIAKGRHFCDVGGIKIEKLPDGFGVYESFVDNSLNTNDEGDADGQHRLYYGHFKEGSFFGEGTLYTEEGMYSGSFQNDERVGRGKMEYSDMVLTGDFALSGNVDDTKSANGTNPYSRGLPHGNVHVIFSNGDEYEGQMHNGNITGKGVYRYARETSQKRKGKKFIREVEGEWINGVIQNNDGVEGQGCSNLLRSLMFDGERLWGP</sequence>
<proteinExistence type="inferred from homology"/>
<dbReference type="EMBL" id="JALLPJ020000539">
    <property type="protein sequence ID" value="KAL3789054.1"/>
    <property type="molecule type" value="Genomic_DNA"/>
</dbReference>
<dbReference type="GO" id="GO:0030272">
    <property type="term" value="F:5-formyltetrahydrofolate cyclo-ligase activity"/>
    <property type="evidence" value="ECO:0007669"/>
    <property type="project" value="UniProtKB-EC"/>
</dbReference>
<keyword evidence="7" id="KW-0175">Coiled coil</keyword>
<reference evidence="9 10" key="1">
    <citation type="submission" date="2024-10" db="EMBL/GenBank/DDBJ databases">
        <title>Updated reference genomes for cyclostephanoid diatoms.</title>
        <authorList>
            <person name="Roberts W.R."/>
            <person name="Alverson A.J."/>
        </authorList>
    </citation>
    <scope>NUCLEOTIDE SEQUENCE [LARGE SCALE GENOMIC DNA]</scope>
    <source>
        <strain evidence="9 10">AJA010-31</strain>
    </source>
</reference>
<keyword evidence="4" id="KW-0067">ATP-binding</keyword>
<keyword evidence="2" id="KW-0677">Repeat</keyword>
<evidence type="ECO:0000256" key="5">
    <source>
        <dbReference type="ARBA" id="ARBA00036539"/>
    </source>
</evidence>
<dbReference type="Proteomes" id="UP001530400">
    <property type="component" value="Unassembled WGS sequence"/>
</dbReference>
<organism evidence="9 10">
    <name type="scientific">Cyclotella atomus</name>
    <dbReference type="NCBI Taxonomy" id="382360"/>
    <lineage>
        <taxon>Eukaryota</taxon>
        <taxon>Sar</taxon>
        <taxon>Stramenopiles</taxon>
        <taxon>Ochrophyta</taxon>
        <taxon>Bacillariophyta</taxon>
        <taxon>Coscinodiscophyceae</taxon>
        <taxon>Thalassiosirophycidae</taxon>
        <taxon>Stephanodiscales</taxon>
        <taxon>Stephanodiscaceae</taxon>
        <taxon>Cyclotella</taxon>
    </lineage>
</organism>
<comment type="caution">
    <text evidence="9">The sequence shown here is derived from an EMBL/GenBank/DDBJ whole genome shotgun (WGS) entry which is preliminary data.</text>
</comment>
<comment type="catalytic activity">
    <reaction evidence="5">
        <text>(6S)-5-formyl-5,6,7,8-tetrahydrofolate + ATP = (6R)-5,10-methenyltetrahydrofolate + ADP + phosphate</text>
        <dbReference type="Rhea" id="RHEA:10488"/>
        <dbReference type="ChEBI" id="CHEBI:30616"/>
        <dbReference type="ChEBI" id="CHEBI:43474"/>
        <dbReference type="ChEBI" id="CHEBI:57455"/>
        <dbReference type="ChEBI" id="CHEBI:57457"/>
        <dbReference type="ChEBI" id="CHEBI:456216"/>
        <dbReference type="EC" id="6.3.3.2"/>
    </reaction>
</comment>
<evidence type="ECO:0000256" key="3">
    <source>
        <dbReference type="ARBA" id="ARBA00022741"/>
    </source>
</evidence>
<dbReference type="InterPro" id="IPR003409">
    <property type="entry name" value="MORN"/>
</dbReference>
<feature type="region of interest" description="Disordered" evidence="8">
    <location>
        <begin position="269"/>
        <end position="289"/>
    </location>
</feature>
<evidence type="ECO:0000256" key="1">
    <source>
        <dbReference type="ARBA" id="ARBA00010638"/>
    </source>
</evidence>
<dbReference type="NCBIfam" id="TIGR02727">
    <property type="entry name" value="MTHFS_bact"/>
    <property type="match status" value="1"/>
</dbReference>
<dbReference type="Gene3D" id="2.20.110.10">
    <property type="entry name" value="Histone H3 K4-specific methyltransferase SET7/9 N-terminal domain"/>
    <property type="match status" value="1"/>
</dbReference>
<dbReference type="SUPFAM" id="SSF100950">
    <property type="entry name" value="NagB/RpiA/CoA transferase-like"/>
    <property type="match status" value="1"/>
</dbReference>
<evidence type="ECO:0000313" key="9">
    <source>
        <dbReference type="EMBL" id="KAL3789054.1"/>
    </source>
</evidence>
<dbReference type="InterPro" id="IPR024185">
    <property type="entry name" value="FTHF_cligase-like_sf"/>
</dbReference>
<keyword evidence="3" id="KW-0547">Nucleotide-binding</keyword>
<protein>
    <recommendedName>
        <fullName evidence="6">5-formyltetrahydrofolate cyclo-ligase</fullName>
        <ecNumber evidence="6">6.3.3.2</ecNumber>
    </recommendedName>
</protein>
<name>A0ABD3PM02_9STRA</name>
<evidence type="ECO:0000256" key="8">
    <source>
        <dbReference type="SAM" id="MobiDB-lite"/>
    </source>
</evidence>